<feature type="transmembrane region" description="Helical" evidence="1">
    <location>
        <begin position="107"/>
        <end position="126"/>
    </location>
</feature>
<keyword evidence="1" id="KW-0472">Membrane</keyword>
<feature type="transmembrane region" description="Helical" evidence="1">
    <location>
        <begin position="7"/>
        <end position="33"/>
    </location>
</feature>
<feature type="transmembrane region" description="Helical" evidence="1">
    <location>
        <begin position="69"/>
        <end position="87"/>
    </location>
</feature>
<evidence type="ECO:0000313" key="3">
    <source>
        <dbReference type="Proteomes" id="UP000230758"/>
    </source>
</evidence>
<sequence length="134" mass="15426">MKKYSLLYISLGLVAVFSLLHFLALAFYLYWTVWWFDNLMHFFAGFIGGLIIVWFLFDSNIFYKHPTSVFFSFLIVFASALVVGIAWEVFEYVNDIAKSTEAYAVDTFLDLVLDVLGATLASLIGFKQIFRTEN</sequence>
<keyword evidence="1" id="KW-0812">Transmembrane</keyword>
<evidence type="ECO:0000256" key="1">
    <source>
        <dbReference type="SAM" id="Phobius"/>
    </source>
</evidence>
<gene>
    <name evidence="2" type="ORF">CO185_02010</name>
</gene>
<comment type="caution">
    <text evidence="2">The sequence shown here is derived from an EMBL/GenBank/DDBJ whole genome shotgun (WGS) entry which is preliminary data.</text>
</comment>
<dbReference type="Proteomes" id="UP000230758">
    <property type="component" value="Unassembled WGS sequence"/>
</dbReference>
<keyword evidence="1" id="KW-1133">Transmembrane helix</keyword>
<dbReference type="AlphaFoldDB" id="A0A2M7WRX0"/>
<dbReference type="EMBL" id="PFXF01000023">
    <property type="protein sequence ID" value="PJA32745.1"/>
    <property type="molecule type" value="Genomic_DNA"/>
</dbReference>
<feature type="transmembrane region" description="Helical" evidence="1">
    <location>
        <begin position="39"/>
        <end position="57"/>
    </location>
</feature>
<organism evidence="2 3">
    <name type="scientific">Candidatus Zambryskibacteria bacterium CG_4_9_14_3_um_filter_42_15</name>
    <dbReference type="NCBI Taxonomy" id="1975112"/>
    <lineage>
        <taxon>Bacteria</taxon>
        <taxon>Candidatus Zambryskiibacteriota</taxon>
    </lineage>
</organism>
<name>A0A2M7WRX0_9BACT</name>
<reference evidence="3" key="1">
    <citation type="submission" date="2017-09" db="EMBL/GenBank/DDBJ databases">
        <title>Depth-based differentiation of microbial function through sediment-hosted aquifers and enrichment of novel symbionts in the deep terrestrial subsurface.</title>
        <authorList>
            <person name="Probst A.J."/>
            <person name="Ladd B."/>
            <person name="Jarett J.K."/>
            <person name="Geller-Mcgrath D.E."/>
            <person name="Sieber C.M.K."/>
            <person name="Emerson J.B."/>
            <person name="Anantharaman K."/>
            <person name="Thomas B.C."/>
            <person name="Malmstrom R."/>
            <person name="Stieglmeier M."/>
            <person name="Klingl A."/>
            <person name="Woyke T."/>
            <person name="Ryan C.M."/>
            <person name="Banfield J.F."/>
        </authorList>
    </citation>
    <scope>NUCLEOTIDE SEQUENCE [LARGE SCALE GENOMIC DNA]</scope>
</reference>
<dbReference type="InterPro" id="IPR014509">
    <property type="entry name" value="YjdF-like"/>
</dbReference>
<evidence type="ECO:0000313" key="2">
    <source>
        <dbReference type="EMBL" id="PJA32745.1"/>
    </source>
</evidence>
<accession>A0A2M7WRX0</accession>
<dbReference type="Pfam" id="PF09997">
    <property type="entry name" value="DUF2238"/>
    <property type="match status" value="1"/>
</dbReference>
<protein>
    <submittedName>
        <fullName evidence="2">Uncharacterized protein</fullName>
    </submittedName>
</protein>
<proteinExistence type="predicted"/>